<dbReference type="InterPro" id="IPR036043">
    <property type="entry name" value="Phosphoglycerate_kinase_sf"/>
</dbReference>
<evidence type="ECO:0000256" key="12">
    <source>
        <dbReference type="ARBA" id="ARBA00023152"/>
    </source>
</evidence>
<keyword evidence="8 13" id="KW-0808">Transferase</keyword>
<dbReference type="OrthoDB" id="9808460at2"/>
<evidence type="ECO:0000256" key="16">
    <source>
        <dbReference type="RuleBase" id="RU000532"/>
    </source>
</evidence>
<dbReference type="RefSeq" id="WP_118902448.1">
    <property type="nucleotide sequence ID" value="NZ_QOCR01000004.1"/>
</dbReference>
<feature type="binding site" evidence="13">
    <location>
        <position position="119"/>
    </location>
    <ligand>
        <name>substrate</name>
    </ligand>
</feature>
<dbReference type="PANTHER" id="PTHR11406:SF23">
    <property type="entry name" value="PHOSPHOGLYCERATE KINASE 1, CHLOROPLASTIC-RELATED"/>
    <property type="match status" value="1"/>
</dbReference>
<dbReference type="FunFam" id="3.40.50.1260:FF:000008">
    <property type="entry name" value="Phosphoglycerate kinase"/>
    <property type="match status" value="1"/>
</dbReference>
<keyword evidence="10 13" id="KW-0418">Kinase</keyword>
<keyword evidence="9 13" id="KW-0547">Nucleotide-binding</keyword>
<reference evidence="17 18" key="1">
    <citation type="submission" date="2018-07" db="EMBL/GenBank/DDBJ databases">
        <title>Genome sequences of six Lactobacillus spp. isolated from bumble bee guts.</title>
        <authorList>
            <person name="Motta E.V.S."/>
            <person name="Moran N.A."/>
        </authorList>
    </citation>
    <scope>NUCLEOTIDE SEQUENCE [LARGE SCALE GENOMIC DNA]</scope>
    <source>
        <strain evidence="17 18">BI-1.1</strain>
    </source>
</reference>
<dbReference type="CDD" id="cd00318">
    <property type="entry name" value="Phosphoglycerate_kinase"/>
    <property type="match status" value="1"/>
</dbReference>
<dbReference type="HAMAP" id="MF_00145">
    <property type="entry name" value="Phosphoglyc_kinase"/>
    <property type="match status" value="1"/>
</dbReference>
<evidence type="ECO:0000313" key="18">
    <source>
        <dbReference type="Proteomes" id="UP000284109"/>
    </source>
</evidence>
<dbReference type="PANTHER" id="PTHR11406">
    <property type="entry name" value="PHOSPHOGLYCERATE KINASE"/>
    <property type="match status" value="1"/>
</dbReference>
<evidence type="ECO:0000256" key="7">
    <source>
        <dbReference type="ARBA" id="ARBA00022490"/>
    </source>
</evidence>
<dbReference type="GO" id="GO:0009986">
    <property type="term" value="C:cell surface"/>
    <property type="evidence" value="ECO:0007669"/>
    <property type="project" value="UniProtKB-ARBA"/>
</dbReference>
<evidence type="ECO:0000256" key="15">
    <source>
        <dbReference type="PIRSR" id="PIRSR000724-2"/>
    </source>
</evidence>
<dbReference type="PIRSF" id="PIRSF000724">
    <property type="entry name" value="Pgk"/>
    <property type="match status" value="1"/>
</dbReference>
<keyword evidence="7 13" id="KW-0963">Cytoplasm</keyword>
<comment type="pathway">
    <text evidence="3 13">Carbohydrate degradation; glycolysis; pyruvate from D-glyceraldehyde 3-phosphate: step 2/5.</text>
</comment>
<dbReference type="GO" id="GO:0004618">
    <property type="term" value="F:phosphoglycerate kinase activity"/>
    <property type="evidence" value="ECO:0007669"/>
    <property type="project" value="UniProtKB-UniRule"/>
</dbReference>
<evidence type="ECO:0000256" key="11">
    <source>
        <dbReference type="ARBA" id="ARBA00022840"/>
    </source>
</evidence>
<dbReference type="Pfam" id="PF00162">
    <property type="entry name" value="PGK"/>
    <property type="match status" value="1"/>
</dbReference>
<comment type="caution">
    <text evidence="13">Lacks conserved residue(s) required for the propagation of feature annotation.</text>
</comment>
<feature type="binding site" evidence="13 14">
    <location>
        <begin position="21"/>
        <end position="23"/>
    </location>
    <ligand>
        <name>substrate</name>
    </ligand>
</feature>
<dbReference type="GO" id="GO:0005524">
    <property type="term" value="F:ATP binding"/>
    <property type="evidence" value="ECO:0007669"/>
    <property type="project" value="UniProtKB-KW"/>
</dbReference>
<dbReference type="InterPro" id="IPR001576">
    <property type="entry name" value="Phosphoglycerate_kinase"/>
</dbReference>
<dbReference type="PROSITE" id="PS00111">
    <property type="entry name" value="PGLYCERATE_KINASE"/>
    <property type="match status" value="1"/>
</dbReference>
<dbReference type="GO" id="GO:0043531">
    <property type="term" value="F:ADP binding"/>
    <property type="evidence" value="ECO:0007669"/>
    <property type="project" value="TreeGrafter"/>
</dbReference>
<evidence type="ECO:0000256" key="6">
    <source>
        <dbReference type="ARBA" id="ARBA00016471"/>
    </source>
</evidence>
<evidence type="ECO:0000256" key="10">
    <source>
        <dbReference type="ARBA" id="ARBA00022777"/>
    </source>
</evidence>
<keyword evidence="12 13" id="KW-0324">Glycolysis</keyword>
<feature type="binding site" evidence="13">
    <location>
        <position position="36"/>
    </location>
    <ligand>
        <name>substrate</name>
    </ligand>
</feature>
<keyword evidence="11 13" id="KW-0067">ATP-binding</keyword>
<evidence type="ECO:0000256" key="4">
    <source>
        <dbReference type="ARBA" id="ARBA00008982"/>
    </source>
</evidence>
<evidence type="ECO:0000256" key="14">
    <source>
        <dbReference type="PIRSR" id="PIRSR000724-1"/>
    </source>
</evidence>
<gene>
    <name evidence="13 17" type="primary">pgk</name>
    <name evidence="17" type="ORF">DS831_08010</name>
</gene>
<organism evidence="17 18">
    <name type="scientific">Bombilactobacillus bombi</name>
    <dbReference type="NCBI Taxonomy" id="1303590"/>
    <lineage>
        <taxon>Bacteria</taxon>
        <taxon>Bacillati</taxon>
        <taxon>Bacillota</taxon>
        <taxon>Bacilli</taxon>
        <taxon>Lactobacillales</taxon>
        <taxon>Lactobacillaceae</taxon>
        <taxon>Bombilactobacillus</taxon>
    </lineage>
</organism>
<evidence type="ECO:0000256" key="3">
    <source>
        <dbReference type="ARBA" id="ARBA00004838"/>
    </source>
</evidence>
<dbReference type="UniPathway" id="UPA00109">
    <property type="reaction ID" value="UER00185"/>
</dbReference>
<comment type="subcellular location">
    <subcellularLocation>
        <location evidence="2 13">Cytoplasm</location>
    </subcellularLocation>
</comment>
<name>A0A3R6VJB9_9LACO</name>
<comment type="caution">
    <text evidence="17">The sequence shown here is derived from an EMBL/GenBank/DDBJ whole genome shotgun (WGS) entry which is preliminary data.</text>
</comment>
<dbReference type="EC" id="2.7.2.3" evidence="5 13"/>
<feature type="binding site" evidence="13 15">
    <location>
        <position position="214"/>
    </location>
    <ligand>
        <name>ATP</name>
        <dbReference type="ChEBI" id="CHEBI:30616"/>
    </ligand>
</feature>
<evidence type="ECO:0000256" key="2">
    <source>
        <dbReference type="ARBA" id="ARBA00004496"/>
    </source>
</evidence>
<accession>A0A3R6VJB9</accession>
<dbReference type="PRINTS" id="PR00477">
    <property type="entry name" value="PHGLYCKINASE"/>
</dbReference>
<dbReference type="InterPro" id="IPR015824">
    <property type="entry name" value="Phosphoglycerate_kinase_N"/>
</dbReference>
<sequence length="404" mass="43382">MAKLIVSDVDVQGKKVLMRADFNVPVKDNKITNDNRIVAALPTIKYIIEHQGKLILLSHLGRVKSDDDKKELTLQPVAERLSELLNQDVKFVPVNEGAELEDAINAMNDGDVILMENTRFQDIDNDFGKRESKNDPKLGEYWASLGDVFVNDAFGTAHRAHASNVGISSAMKAANKPVAAGFLMEKEIKFLGNAVENPVHPFVTILGGAKVSDKIAVIDNLIPKSDHILIGGGMAYTFLAAQGHKIGKSLFEEDRVSMAKELLEKAGDKIVLPVDHVVASEFSNDADHEVTDNVEIPDNMMALDIGPKTIKLFEDTLKGAKTVVWNGPMGAFEMSNFANGTLQVGKALGDLQDATTIVGGGDSTAAAQQLGIADQLTHISTGGGASLEYLEGKDLPGIASISDK</sequence>
<dbReference type="EMBL" id="QOCR01000004">
    <property type="protein sequence ID" value="RHW50094.1"/>
    <property type="molecule type" value="Genomic_DNA"/>
</dbReference>
<evidence type="ECO:0000256" key="5">
    <source>
        <dbReference type="ARBA" id="ARBA00013061"/>
    </source>
</evidence>
<protein>
    <recommendedName>
        <fullName evidence="6 13">Phosphoglycerate kinase</fullName>
        <ecNumber evidence="5 13">2.7.2.3</ecNumber>
    </recommendedName>
</protein>
<comment type="catalytic activity">
    <reaction evidence="1 13 16">
        <text>(2R)-3-phosphoglycerate + ATP = (2R)-3-phospho-glyceroyl phosphate + ADP</text>
        <dbReference type="Rhea" id="RHEA:14801"/>
        <dbReference type="ChEBI" id="CHEBI:30616"/>
        <dbReference type="ChEBI" id="CHEBI:57604"/>
        <dbReference type="ChEBI" id="CHEBI:58272"/>
        <dbReference type="ChEBI" id="CHEBI:456216"/>
        <dbReference type="EC" id="2.7.2.3"/>
    </reaction>
</comment>
<evidence type="ECO:0000256" key="9">
    <source>
        <dbReference type="ARBA" id="ARBA00022741"/>
    </source>
</evidence>
<evidence type="ECO:0000256" key="13">
    <source>
        <dbReference type="HAMAP-Rule" id="MF_00145"/>
    </source>
</evidence>
<feature type="binding site" evidence="13 15">
    <location>
        <position position="333"/>
    </location>
    <ligand>
        <name>ATP</name>
        <dbReference type="ChEBI" id="CHEBI:30616"/>
    </ligand>
</feature>
<dbReference type="FunFam" id="3.40.50.1260:FF:000001">
    <property type="entry name" value="Phosphoglycerate kinase"/>
    <property type="match status" value="1"/>
</dbReference>
<keyword evidence="18" id="KW-1185">Reference proteome</keyword>
<proteinExistence type="inferred from homology"/>
<feature type="binding site" evidence="14">
    <location>
        <position position="36"/>
    </location>
    <ligand>
        <name>(2R)-3-phosphoglycerate</name>
        <dbReference type="ChEBI" id="CHEBI:58272"/>
    </ligand>
</feature>
<dbReference type="GO" id="GO:0006096">
    <property type="term" value="P:glycolytic process"/>
    <property type="evidence" value="ECO:0007669"/>
    <property type="project" value="UniProtKB-UniRule"/>
</dbReference>
<dbReference type="Proteomes" id="UP000284109">
    <property type="component" value="Unassembled WGS sequence"/>
</dbReference>
<evidence type="ECO:0000256" key="8">
    <source>
        <dbReference type="ARBA" id="ARBA00022679"/>
    </source>
</evidence>
<comment type="similarity">
    <text evidence="4 13 16">Belongs to the phosphoglycerate kinase family.</text>
</comment>
<evidence type="ECO:0000256" key="1">
    <source>
        <dbReference type="ARBA" id="ARBA00000642"/>
    </source>
</evidence>
<dbReference type="AlphaFoldDB" id="A0A3R6VJB9"/>
<feature type="binding site" evidence="13">
    <location>
        <position position="159"/>
    </location>
    <ligand>
        <name>substrate</name>
    </ligand>
</feature>
<dbReference type="GO" id="GO:0005829">
    <property type="term" value="C:cytosol"/>
    <property type="evidence" value="ECO:0007669"/>
    <property type="project" value="TreeGrafter"/>
</dbReference>
<feature type="binding site" evidence="14">
    <location>
        <position position="159"/>
    </location>
    <ligand>
        <name>(2R)-3-phosphoglycerate</name>
        <dbReference type="ChEBI" id="CHEBI:58272"/>
    </ligand>
</feature>
<evidence type="ECO:0000313" key="17">
    <source>
        <dbReference type="EMBL" id="RHW50094.1"/>
    </source>
</evidence>
<feature type="binding site" evidence="14">
    <location>
        <position position="119"/>
    </location>
    <ligand>
        <name>(2R)-3-phosphoglycerate</name>
        <dbReference type="ChEBI" id="CHEBI:58272"/>
    </ligand>
</feature>
<dbReference type="Gene3D" id="3.40.50.1260">
    <property type="entry name" value="Phosphoglycerate kinase, N-terminal domain"/>
    <property type="match status" value="2"/>
</dbReference>
<comment type="subunit">
    <text evidence="13">Monomer.</text>
</comment>
<dbReference type="GO" id="GO:0006094">
    <property type="term" value="P:gluconeogenesis"/>
    <property type="evidence" value="ECO:0007669"/>
    <property type="project" value="TreeGrafter"/>
</dbReference>
<dbReference type="InterPro" id="IPR015911">
    <property type="entry name" value="Phosphoglycerate_kinase_CS"/>
</dbReference>
<feature type="binding site" evidence="13 15">
    <location>
        <begin position="360"/>
        <end position="363"/>
    </location>
    <ligand>
        <name>ATP</name>
        <dbReference type="ChEBI" id="CHEBI:30616"/>
    </ligand>
</feature>
<dbReference type="SUPFAM" id="SSF53748">
    <property type="entry name" value="Phosphoglycerate kinase"/>
    <property type="match status" value="1"/>
</dbReference>
<feature type="binding site" evidence="13 14">
    <location>
        <begin position="59"/>
        <end position="62"/>
    </location>
    <ligand>
        <name>substrate</name>
    </ligand>
</feature>